<evidence type="ECO:0000313" key="2">
    <source>
        <dbReference type="EMBL" id="EDM46025.1"/>
    </source>
</evidence>
<name>A6F5E1_9GAMM</name>
<dbReference type="eggNOG" id="ENOG502Z8QU">
    <property type="taxonomic scope" value="Bacteria"/>
</dbReference>
<dbReference type="AlphaFoldDB" id="A6F5E1"/>
<dbReference type="STRING" id="443152.MDG893_17852"/>
<proteinExistence type="predicted"/>
<dbReference type="PIRSF" id="PIRSF011409">
    <property type="entry name" value="HObutyrate_olig_hydrol"/>
    <property type="match status" value="1"/>
</dbReference>
<keyword evidence="3" id="KW-1185">Reference proteome</keyword>
<dbReference type="InterPro" id="IPR018247">
    <property type="entry name" value="EF_Hand_1_Ca_BS"/>
</dbReference>
<dbReference type="Pfam" id="PF10605">
    <property type="entry name" value="3HBOH"/>
    <property type="match status" value="1"/>
</dbReference>
<dbReference type="Proteomes" id="UP000005856">
    <property type="component" value="Unassembled WGS sequence"/>
</dbReference>
<evidence type="ECO:0000256" key="1">
    <source>
        <dbReference type="ARBA" id="ARBA00022801"/>
    </source>
</evidence>
<keyword evidence="2" id="KW-0812">Transmembrane</keyword>
<reference evidence="2 3" key="1">
    <citation type="submission" date="2007-06" db="EMBL/GenBank/DDBJ databases">
        <authorList>
            <person name="Green D."/>
            <person name="Ferriera S."/>
            <person name="Johnson J."/>
            <person name="Kravitz S."/>
            <person name="Beeson K."/>
            <person name="Sutton G."/>
            <person name="Rogers Y.-H."/>
            <person name="Friedman R."/>
            <person name="Frazier M."/>
            <person name="Venter J.C."/>
        </authorList>
    </citation>
    <scope>NUCLEOTIDE SEQUENCE [LARGE SCALE GENOMIC DNA]</scope>
    <source>
        <strain evidence="2 3">DG893</strain>
    </source>
</reference>
<dbReference type="GO" id="GO:0005615">
    <property type="term" value="C:extracellular space"/>
    <property type="evidence" value="ECO:0007669"/>
    <property type="project" value="InterPro"/>
</dbReference>
<sequence length="742" mass="78499">MKINVLLYWHRIRMAPVMVPGLAHVRRVLMANKNNREQRMKTLLQYTLIGAVALTGTACNDSSKKPFNQLPGFIQGDVHSTQYDGVTNDLLTGGLGASGLASATAPAFDDPINPTPEELRTLAIYNNYRALVDTVPGGGYGEFFGPQVDSSGEGLIAGNEYLAYMTVNGSDVPVTVMVQVPSSFDPKQACMVTAPSSGSRGIYGAIGTAGEWGLKKGCAVVYTDKGTGTGSHNLATNSAQRIDGTLTQADGPVQFRADLDAQARADFDAAWPDRFAYKHAHSKANPEADWGRHVLQSIEFGFYVLNEEFGQETGNGRKVIKVKPKDTLVIASSVSNGGGASVRAAELDDKGLIDGVAVSEPNVNPQVDTSFTIRQGSGPELAEHSRSLLDYTTALAVYQGCANIAPEVRDVAPLNATFNNFTIAENICNSLANKGLVTGATTDDRASDALRILEQEVGIQPEQNLLAPVHFGLAVAQSISTTYANAYGQAGVDDRLCDISLAATGAGGAVTTITAAQEAALFSASNGIPPSAGVNLVYDGAEGQPTNLGASASPSTSQQDYGLDALLCLRSLALGTDAVTGSPLSGDAAEWSERIADGVEQIRASGNLRGKPTVFVTGRADAILPINHTSRPYFGLNQRVEGSNSKLRYYEILNAHHLDVLNGFPGIADRYVPLHHYFFQALDLVWANLADKQALPPSQVVRTVPRGDIATPLSAANLTPIDPTPDAGDRIVFADDQVQIPD</sequence>
<dbReference type="EMBL" id="ABCP01000057">
    <property type="protein sequence ID" value="EDM46025.1"/>
    <property type="molecule type" value="Genomic_DNA"/>
</dbReference>
<accession>A6F5E1</accession>
<keyword evidence="2" id="KW-0472">Membrane</keyword>
<dbReference type="GO" id="GO:0019605">
    <property type="term" value="P:butyrate metabolic process"/>
    <property type="evidence" value="ECO:0007669"/>
    <property type="project" value="InterPro"/>
</dbReference>
<comment type="caution">
    <text evidence="2">The sequence shown here is derived from an EMBL/GenBank/DDBJ whole genome shotgun (WGS) entry which is preliminary data.</text>
</comment>
<dbReference type="InterPro" id="IPR016582">
    <property type="entry name" value="OHBut_olig_hydro_put"/>
</dbReference>
<dbReference type="PROSITE" id="PS00018">
    <property type="entry name" value="EF_HAND_1"/>
    <property type="match status" value="1"/>
</dbReference>
<keyword evidence="2" id="KW-0449">Lipoprotein</keyword>
<keyword evidence="1 2" id="KW-0378">Hydrolase</keyword>
<dbReference type="ESTHER" id="9alte-a6f5e1">
    <property type="family name" value="OHBut_olig_hydro_put"/>
</dbReference>
<protein>
    <submittedName>
        <fullName evidence="2">Putative D--3-hydroxybutyrate oligomer hydrolase lipoprotein transmembrane</fullName>
    </submittedName>
</protein>
<gene>
    <name evidence="2" type="ORF">MDG893_17852</name>
</gene>
<evidence type="ECO:0000313" key="3">
    <source>
        <dbReference type="Proteomes" id="UP000005856"/>
    </source>
</evidence>
<dbReference type="GO" id="GO:0047989">
    <property type="term" value="F:hydroxybutyrate-dimer hydrolase activity"/>
    <property type="evidence" value="ECO:0007669"/>
    <property type="project" value="InterPro"/>
</dbReference>
<organism evidence="2 3">
    <name type="scientific">Marinobacter algicola DG893</name>
    <dbReference type="NCBI Taxonomy" id="443152"/>
    <lineage>
        <taxon>Bacteria</taxon>
        <taxon>Pseudomonadati</taxon>
        <taxon>Pseudomonadota</taxon>
        <taxon>Gammaproteobacteria</taxon>
        <taxon>Pseudomonadales</taxon>
        <taxon>Marinobacteraceae</taxon>
        <taxon>Marinobacter</taxon>
    </lineage>
</organism>